<feature type="region of interest" description="Disordered" evidence="1">
    <location>
        <begin position="1"/>
        <end position="23"/>
    </location>
</feature>
<reference evidence="2 3" key="1">
    <citation type="submission" date="2015-06" db="EMBL/GenBank/DDBJ databases">
        <title>Expansion of signal transduction pathways in fungi by whole-genome duplication.</title>
        <authorList>
            <consortium name="DOE Joint Genome Institute"/>
            <person name="Corrochano L.M."/>
            <person name="Kuo A."/>
            <person name="Marcet-Houben M."/>
            <person name="Polaino S."/>
            <person name="Salamov A."/>
            <person name="Villalobos J.M."/>
            <person name="Alvarez M.I."/>
            <person name="Avalos J."/>
            <person name="Benito E.P."/>
            <person name="Benoit I."/>
            <person name="Burger G."/>
            <person name="Camino L.P."/>
            <person name="Canovas D."/>
            <person name="Cerda-Olmedo E."/>
            <person name="Cheng J.-F."/>
            <person name="Dominguez A."/>
            <person name="Elias M."/>
            <person name="Eslava A.P."/>
            <person name="Glaser F."/>
            <person name="Grimwood J."/>
            <person name="Gutierrez G."/>
            <person name="Heitman J."/>
            <person name="Henrissat B."/>
            <person name="Iturriaga E.A."/>
            <person name="Lang B.F."/>
            <person name="Lavin J.L."/>
            <person name="Lee S."/>
            <person name="Li W."/>
            <person name="Lindquist E."/>
            <person name="Lopez-Garcia S."/>
            <person name="Luque E.M."/>
            <person name="Marcos A.T."/>
            <person name="Martin J."/>
            <person name="Mccluskey K."/>
            <person name="Medina H.R."/>
            <person name="Miralles-Duran A."/>
            <person name="Miyazaki A."/>
            <person name="Munoz-Torres E."/>
            <person name="Oguiza J.A."/>
            <person name="Ohm R."/>
            <person name="Olmedo M."/>
            <person name="Orejas M."/>
            <person name="Ortiz-Castellanos L."/>
            <person name="Pisabarro A.G."/>
            <person name="Rodriguez-Romero J."/>
            <person name="Ruiz-Herrera J."/>
            <person name="Ruiz-Vazquez R."/>
            <person name="Sanz C."/>
            <person name="Schackwitz W."/>
            <person name="Schmutz J."/>
            <person name="Shahriari M."/>
            <person name="Shelest E."/>
            <person name="Silva-Franco F."/>
            <person name="Soanes D."/>
            <person name="Syed K."/>
            <person name="Tagua V.G."/>
            <person name="Talbot N.J."/>
            <person name="Thon M."/>
            <person name="De Vries R.P."/>
            <person name="Wiebenga A."/>
            <person name="Yadav J.S."/>
            <person name="Braun E.L."/>
            <person name="Baker S."/>
            <person name="Garre V."/>
            <person name="Horwitz B."/>
            <person name="Torres-Martinez S."/>
            <person name="Idnurm A."/>
            <person name="Herrera-Estrella A."/>
            <person name="Gabaldon T."/>
            <person name="Grigoriev I.V."/>
        </authorList>
    </citation>
    <scope>NUCLEOTIDE SEQUENCE [LARGE SCALE GENOMIC DNA]</scope>
    <source>
        <strain evidence="2 3">CBS 277.49</strain>
    </source>
</reference>
<feature type="region of interest" description="Disordered" evidence="1">
    <location>
        <begin position="729"/>
        <end position="751"/>
    </location>
</feature>
<dbReference type="VEuPathDB" id="FungiDB:MUCCIDRAFT_105510"/>
<sequence length="3498" mass="396556">MPSNSEKSASTSSRQGSPTAQPNQKLIEAKTAVILLKNSRLCTKNEYTQWLLKMLYQPCSRKDTEATNVLYLSRSRRKIWASDFAIHQDPSRTEAIQRHKDQLYVITPKTSIMTLSQENRLVYIIDLSSSLATVGNTRADILLNEVFQTLVNSLEGLVQPFSMQVSPTEKAVVQPHLRLTVMADCSQFASNVNVIPMLVEHPTMRVFMQNVVITANNIHTITRKLRIEFLAFQQDTVQFRKFMKRNRSNKGYNLDVGNQVAPPGVLDATTTFAAQQKKKKAFSAEFTPIADDSNSEAKDTSFYSSTAAATKKEVWGIGKSGANLSRILHAGHFALKLLPRQGRAQLILLTDGAMKSNVHDNTFVRQFAEEDITCHVIQIGYASSFIPGRNFGFVPDTEILQFLARATSGTFMYSDKCLTKSHANIFMYHDEPSATPTTTEITYPVVQFIDINKAKHIQTPNIFHRQFLFRETILTRYHHSELILQAEKDSGTQLNRREANLIESSNELMMRERFNFPWDPYARPPEGEWRLLKYREYTLPSEFSHIIAARAREGFTVQSVTFDDGNGSKHVESGIRDIEAPDLNAVRKERIQIVMILRWQPSVSIEYRIRATWLPSIIGTAPNSYKSEDILLSSGIFSRGKAPRAEIFVRTDASFAHMLQNWDMFRRRAQMMGVVTGSIYFGEAYAAPVYSKIERLKAYLIDIFEGDEVLKTVIGFPCKFWTNVSNNTNGGANPESYRPESQRGGASGGASRLSWGQHNVAFVDAFKTFWERINTSDARARTRCWYDPGCIDLLVGDVSPYMTPKLSSSYNQEFVANVEQDILVMVNHVKTAMQAWSDFEAQDGTFVKMMHKLVSSPASSSTNSSSADDVQKDYFSALQVYPPSFCELRVRHEYGRLITLRLLFFNVEVITRKRAVQNLIHLIKTHPDTQWACNKVCERPFSRLLMRDPKHFEDPSADATAAALNEESESNVTRSTGNLTQNQSRAKAWYLPVAMWLTSEYIVRDYLKHMTWTWQTDNHQDVYHRENKMMPIHDLAFQFLCQARLDQGYQLVSPRPDSTQFYQEITLPSRDGTELALCAIQYFVWKDSVNGKITTELWMEPSGNFDADQYELVKQWTFEPDRKTISQLVTFDQIHAVGRSKGVGDFKSKKRGNSHTASGSPADDTTIMLLPQLFDVASVLRSNQFVVASFQSPQYKMALLPASQHKQTQHQLKLKTLTPHHDTEQPQQEWSDHSGSTTPVIRQNKIVGGGPSKTHRYLRRHGNVEANHHPALPSASSSTTAIMDSSQKLFSLRPDALLNKNKKVIAKLDVVLQNYALLHYFVEQSLDYIANGEILMSHHDVGAAFWQDLHNALQSVTKDDKLSSTGLIPADLRKTRCFVKVFDPRSFVVILFPSLDSVSSGLLKLQQDDQRKSISTVERCRFLDVFMFECVRQKPMKPTKHGMEKGHLKRIESVLQDADQISIRPIDYLVHESDGLGVMLRPELFQGEYSCCQSQAQLTDRVLRVAQDVARFYSRSFLKSFYTCLMRGFMVDDDDLGKVLEVCNESTMEIDITEFVNTMCMQKHELIESDVQEYEIQEKFNAIFHQYFEPVQTKKGSISNLFYYKPPFNRSHQGDPRQEHMAQDDKISLIVDLVAHARAPLLIRLNAAYKTTTLNQDTDSPSCTEIVVPVTSLPTSYTGHTVDGKAFDLEDAETIHNDAFPLMAGHTTVCLQIVCLNMSRSDLDDHTATNNLFPCNPDFLIQSMQSQPDCFSCLTQDQQAALAETDARVNWLLKEETIHGLLKTPVITLSTLTYVENQLQTPCPFAEYQTSIKMPFQFVKNDQESRAIFMNELEKDSCCQKSGKYQLKRVGDYFYVCEDSVFNMSEESSYSNSASPVVTEPSPPSPPINTTTTATFASTQMADDDFCDGLGISLSQFADREAEEEEKEEEALFSVPLDKRPLYWLILIPYEKYVQIYFYSKLQMPAAGSDLLNPVKEKISMIQERTNRLALLNSLQDTRICSKYLEVPGQGSEASNTLYSDEESDESTDHESEDSMPDVFNTGPSESNNSKFVPGQFSCPVVYTKRFPLHWRLQPSVALKFLTTDVLRLFTVINRPNMFVIERDGSIVYCKIYEESLSGTGGIDTEGSPNTVYGSPTHTLSGKKVEDDAQTLVAFSTDAVATPKRELSRISSTSPHPPRTSSAPRVSTSDRRELVLEVYGIDLPSWVEKEFVNLIENRLISQITLNEIQQFFVRNSTSKPTSADVDFILPTSKPPTHREMLRVPSLVNSPYTLLQYFRQSLLADNIRPLTGPYVRQTVSNYYDNIFFDQETDAVQDGAKRQLRGKCETTREIAPGAFCFYYNCTKRLPGSSTPLELLAGQGMAGICLTLLDEFGVPISTVTEEGKCGGNFNPEVIHQCLEEEFREAKAGSTYFHIWVDIWVTGSCDGDALMQHIYECYRQSLCDYFIEKTVTIDLGAALSMDGALQRAVFDKAEGRLGTVLRKKFIESVLFILRKASELKSPTVCSMDRAIQTTPWCMDDLVRYLDVELRKIDPSLRPTVAWTSLGNAVYDEGDDLLNPHSKWELYRGFQYRQRQKIQSNIRLVAISGLDEFVEKLGSVSDSFGTERRPSAASDNDSQKARSRRSSGESANTEGSYNGQQRRFSRGDTQDQSRASSALSNANRHGPQLDATKHCFMIMTLDVHRLSIYTYNWSESVSQDLFNGIFRVANRQEARSDIMSNILHQKMGLFHHTAPIKDVIEKFGTSGQHYNPTRSLSTNLMSTAGTSYSASTPQIHLTSPKSSKKMGRQFDNASKAESISGSRTPGGIRRPNASSSGGSNGTHVVASMLDLKDMIAFPTTAPGRDKLLESTPTTTTKPATNSGGGDASGATSPNTRQMEQENQIDRILQKSIIRATELDHALMDSITDSVADTIRSKDFDILRRHGQPFLETFLRRAKIQSAHRKALKVYLKWRKRYGDPKTAQVDLTERLSRHEVSTIMRSSRVLHFCRTPLIFCDPEREWLNLQEGSTGRADIVAWFKTMANALMSEYAGYLEGADMQLIDFQKDDNLNQSPLQSSKFSLGRRMTADCPPTFLLRVFEGGSIICEVRLTSVFVSVTLYTLHRQYGRLDYNRFRHETRLKKRANFKKFEENSGHFKQMIHINSFVYDFQLHYIQKMLDQPEKLPADLDIVSFVRRFALTNQQPSPYSKDRILHGFYHFDGGNVTYNAFFENLFKNAPRHGLLNVLASKRYSAVSISSSDLSFEAKASTDPAHTNWKYTLVVCPAQEPAVQDEHAKIMIEYFVLVVYQGQTTPESMTRASWLKKEPYSWQKPDLNGVSLPEEGYTLADIVSGARIKLDSIVSEVIIRSKRAHDWKKLYNANLTLEKSTKIPPDRPELVQLMSEFDRIDITEADKNIATIFSMKLDWDAALNTVQKVMKSSCKYFYEGGRRHLLLYNARYMDYMIHLRLDANKQIQGWMVSREKRTDRAVFEGAEIGQMISLGKILYYQMWKVVACKHDV</sequence>
<keyword evidence="3" id="KW-1185">Reference proteome</keyword>
<dbReference type="STRING" id="747725.A0A162R5L6"/>
<comment type="caution">
    <text evidence="2">The sequence shown here is derived from an EMBL/GenBank/DDBJ whole genome shotgun (WGS) entry which is preliminary data.</text>
</comment>
<evidence type="ECO:0000256" key="1">
    <source>
        <dbReference type="SAM" id="MobiDB-lite"/>
    </source>
</evidence>
<proteinExistence type="predicted"/>
<dbReference type="InterPro" id="IPR033228">
    <property type="entry name" value="SZT2"/>
</dbReference>
<feature type="region of interest" description="Disordered" evidence="1">
    <location>
        <begin position="2164"/>
        <end position="2188"/>
    </location>
</feature>
<feature type="compositionally biased region" description="Polar residues" evidence="1">
    <location>
        <begin position="1225"/>
        <end position="1241"/>
    </location>
</feature>
<feature type="compositionally biased region" description="Polar residues" evidence="1">
    <location>
        <begin position="2769"/>
        <end position="2780"/>
    </location>
</feature>
<feature type="region of interest" description="Disordered" evidence="1">
    <location>
        <begin position="2841"/>
        <end position="2878"/>
    </location>
</feature>
<feature type="region of interest" description="Disordered" evidence="1">
    <location>
        <begin position="1220"/>
        <end position="1251"/>
    </location>
</feature>
<gene>
    <name evidence="2" type="ORF">MUCCIDRAFT_105510</name>
</gene>
<dbReference type="PANTHER" id="PTHR14918:SF3">
    <property type="entry name" value="KICSTOR COMPLEX PROTEIN SZT2"/>
    <property type="match status" value="1"/>
</dbReference>
<feature type="compositionally biased region" description="Low complexity" evidence="1">
    <location>
        <begin position="2850"/>
        <end position="2859"/>
    </location>
</feature>
<organism evidence="2 3">
    <name type="scientific">Mucor lusitanicus CBS 277.49</name>
    <dbReference type="NCBI Taxonomy" id="747725"/>
    <lineage>
        <taxon>Eukaryota</taxon>
        <taxon>Fungi</taxon>
        <taxon>Fungi incertae sedis</taxon>
        <taxon>Mucoromycota</taxon>
        <taxon>Mucoromycotina</taxon>
        <taxon>Mucoromycetes</taxon>
        <taxon>Mucorales</taxon>
        <taxon>Mucorineae</taxon>
        <taxon>Mucoraceae</taxon>
        <taxon>Mucor</taxon>
    </lineage>
</organism>
<evidence type="ECO:0000313" key="2">
    <source>
        <dbReference type="EMBL" id="OAD08540.1"/>
    </source>
</evidence>
<feature type="region of interest" description="Disordered" evidence="1">
    <location>
        <begin position="1142"/>
        <end position="1162"/>
    </location>
</feature>
<feature type="region of interest" description="Disordered" evidence="1">
    <location>
        <begin position="1872"/>
        <end position="1892"/>
    </location>
</feature>
<feature type="compositionally biased region" description="Low complexity" evidence="1">
    <location>
        <begin position="2652"/>
        <end position="2663"/>
    </location>
</feature>
<feature type="compositionally biased region" description="Low complexity" evidence="1">
    <location>
        <begin position="2169"/>
        <end position="2185"/>
    </location>
</feature>
<feature type="region of interest" description="Disordered" evidence="1">
    <location>
        <begin position="2601"/>
        <end position="2665"/>
    </location>
</feature>
<feature type="compositionally biased region" description="Polar residues" evidence="1">
    <location>
        <begin position="2627"/>
        <end position="2641"/>
    </location>
</feature>
<feature type="region of interest" description="Disordered" evidence="1">
    <location>
        <begin position="2769"/>
        <end position="2820"/>
    </location>
</feature>
<feature type="compositionally biased region" description="Acidic residues" evidence="1">
    <location>
        <begin position="2020"/>
        <end position="2036"/>
    </location>
</feature>
<dbReference type="Proteomes" id="UP000077051">
    <property type="component" value="Unassembled WGS sequence"/>
</dbReference>
<evidence type="ECO:0000313" key="3">
    <source>
        <dbReference type="Proteomes" id="UP000077051"/>
    </source>
</evidence>
<feature type="compositionally biased region" description="Polar residues" evidence="1">
    <location>
        <begin position="2790"/>
        <end position="2802"/>
    </location>
</feature>
<name>A0A162R5L6_MUCCL</name>
<accession>A0A162R5L6</accession>
<protein>
    <submittedName>
        <fullName evidence="2">Uncharacterized protein</fullName>
    </submittedName>
</protein>
<dbReference type="EMBL" id="AMYB01000001">
    <property type="protein sequence ID" value="OAD08540.1"/>
    <property type="molecule type" value="Genomic_DNA"/>
</dbReference>
<feature type="region of interest" description="Disordered" evidence="1">
    <location>
        <begin position="2010"/>
        <end position="2047"/>
    </location>
</feature>
<dbReference type="GO" id="GO:0005777">
    <property type="term" value="C:peroxisome"/>
    <property type="evidence" value="ECO:0007669"/>
    <property type="project" value="InterPro"/>
</dbReference>
<dbReference type="OrthoDB" id="43547at2759"/>
<dbReference type="PANTHER" id="PTHR14918">
    <property type="entry name" value="KICSTOR COMPLEX PROTEIN SZT2"/>
    <property type="match status" value="1"/>
</dbReference>
<feature type="compositionally biased region" description="Polar residues" evidence="1">
    <location>
        <begin position="2868"/>
        <end position="2878"/>
    </location>
</feature>